<dbReference type="EMBL" id="KQ459606">
    <property type="protein sequence ID" value="KPI91618.1"/>
    <property type="molecule type" value="Genomic_DNA"/>
</dbReference>
<accession>A0A194PF19</accession>
<feature type="signal peptide" evidence="1">
    <location>
        <begin position="1"/>
        <end position="17"/>
    </location>
</feature>
<proteinExistence type="predicted"/>
<protein>
    <submittedName>
        <fullName evidence="2">Uncharacterized protein</fullName>
    </submittedName>
</protein>
<reference evidence="2 3" key="1">
    <citation type="journal article" date="2015" name="Nat. Commun.">
        <title>Outbred genome sequencing and CRISPR/Cas9 gene editing in butterflies.</title>
        <authorList>
            <person name="Li X."/>
            <person name="Fan D."/>
            <person name="Zhang W."/>
            <person name="Liu G."/>
            <person name="Zhang L."/>
            <person name="Zhao L."/>
            <person name="Fang X."/>
            <person name="Chen L."/>
            <person name="Dong Y."/>
            <person name="Chen Y."/>
            <person name="Ding Y."/>
            <person name="Zhao R."/>
            <person name="Feng M."/>
            <person name="Zhu Y."/>
            <person name="Feng Y."/>
            <person name="Jiang X."/>
            <person name="Zhu D."/>
            <person name="Xiang H."/>
            <person name="Feng X."/>
            <person name="Li S."/>
            <person name="Wang J."/>
            <person name="Zhang G."/>
            <person name="Kronforst M.R."/>
            <person name="Wang W."/>
        </authorList>
    </citation>
    <scope>NUCLEOTIDE SEQUENCE [LARGE SCALE GENOMIC DNA]</scope>
    <source>
        <strain evidence="2">Ya'a_city_454_Px</strain>
        <tissue evidence="2">Whole body</tissue>
    </source>
</reference>
<evidence type="ECO:0000256" key="1">
    <source>
        <dbReference type="SAM" id="SignalP"/>
    </source>
</evidence>
<keyword evidence="1" id="KW-0732">Signal</keyword>
<evidence type="ECO:0000313" key="2">
    <source>
        <dbReference type="EMBL" id="KPI91618.1"/>
    </source>
</evidence>
<feature type="chain" id="PRO_5008263199" evidence="1">
    <location>
        <begin position="18"/>
        <end position="87"/>
    </location>
</feature>
<keyword evidence="3" id="KW-1185">Reference proteome</keyword>
<evidence type="ECO:0000313" key="3">
    <source>
        <dbReference type="Proteomes" id="UP000053268"/>
    </source>
</evidence>
<name>A0A194PF19_PAPXU</name>
<dbReference type="AlphaFoldDB" id="A0A194PF19"/>
<dbReference type="Proteomes" id="UP000053268">
    <property type="component" value="Unassembled WGS sequence"/>
</dbReference>
<sequence length="87" mass="9832">MYRLILTIVALLGVGNARHIHPSETRDVDPLVLESSVIMESVPNDVAPNYQSSGFVPMNNILFFKVFPPCEEGFRRDILGVCREVWD</sequence>
<organism evidence="2 3">
    <name type="scientific">Papilio xuthus</name>
    <name type="common">Asian swallowtail butterfly</name>
    <dbReference type="NCBI Taxonomy" id="66420"/>
    <lineage>
        <taxon>Eukaryota</taxon>
        <taxon>Metazoa</taxon>
        <taxon>Ecdysozoa</taxon>
        <taxon>Arthropoda</taxon>
        <taxon>Hexapoda</taxon>
        <taxon>Insecta</taxon>
        <taxon>Pterygota</taxon>
        <taxon>Neoptera</taxon>
        <taxon>Endopterygota</taxon>
        <taxon>Lepidoptera</taxon>
        <taxon>Glossata</taxon>
        <taxon>Ditrysia</taxon>
        <taxon>Papilionoidea</taxon>
        <taxon>Papilionidae</taxon>
        <taxon>Papilioninae</taxon>
        <taxon>Papilio</taxon>
    </lineage>
</organism>
<gene>
    <name evidence="2" type="ORF">RR46_15122</name>
</gene>